<dbReference type="InterPro" id="IPR043128">
    <property type="entry name" value="Rev_trsase/Diguanyl_cyclase"/>
</dbReference>
<dbReference type="CDD" id="cd01647">
    <property type="entry name" value="RT_LTR"/>
    <property type="match status" value="1"/>
</dbReference>
<dbReference type="PANTHER" id="PTHR37984:SF9">
    <property type="entry name" value="INTEGRASE CATALYTIC DOMAIN-CONTAINING PROTEIN"/>
    <property type="match status" value="1"/>
</dbReference>
<comment type="caution">
    <text evidence="3">The sequence shown here is derived from an EMBL/GenBank/DDBJ whole genome shotgun (WGS) entry which is preliminary data.</text>
</comment>
<evidence type="ECO:0000259" key="2">
    <source>
        <dbReference type="PROSITE" id="PS50878"/>
    </source>
</evidence>
<evidence type="ECO:0000313" key="4">
    <source>
        <dbReference type="Proteomes" id="UP000266841"/>
    </source>
</evidence>
<feature type="region of interest" description="Disordered" evidence="1">
    <location>
        <begin position="1426"/>
        <end position="1445"/>
    </location>
</feature>
<accession>K0SX54</accession>
<dbReference type="Proteomes" id="UP000266841">
    <property type="component" value="Unassembled WGS sequence"/>
</dbReference>
<evidence type="ECO:0000256" key="1">
    <source>
        <dbReference type="SAM" id="MobiDB-lite"/>
    </source>
</evidence>
<gene>
    <name evidence="3" type="ORF">THAOC_13557</name>
</gene>
<feature type="compositionally biased region" description="Basic and acidic residues" evidence="1">
    <location>
        <begin position="232"/>
        <end position="243"/>
    </location>
</feature>
<feature type="domain" description="Reverse transcriptase" evidence="2">
    <location>
        <begin position="773"/>
        <end position="956"/>
    </location>
</feature>
<dbReference type="OrthoDB" id="55943at2759"/>
<dbReference type="eggNOG" id="KOG0017">
    <property type="taxonomic scope" value="Eukaryota"/>
</dbReference>
<dbReference type="SUPFAM" id="SSF56672">
    <property type="entry name" value="DNA/RNA polymerases"/>
    <property type="match status" value="1"/>
</dbReference>
<dbReference type="InterPro" id="IPR043502">
    <property type="entry name" value="DNA/RNA_pol_sf"/>
</dbReference>
<organism evidence="3 4">
    <name type="scientific">Thalassiosira oceanica</name>
    <name type="common">Marine diatom</name>
    <dbReference type="NCBI Taxonomy" id="159749"/>
    <lineage>
        <taxon>Eukaryota</taxon>
        <taxon>Sar</taxon>
        <taxon>Stramenopiles</taxon>
        <taxon>Ochrophyta</taxon>
        <taxon>Bacillariophyta</taxon>
        <taxon>Coscinodiscophyceae</taxon>
        <taxon>Thalassiosirophycidae</taxon>
        <taxon>Thalassiosirales</taxon>
        <taxon>Thalassiosiraceae</taxon>
        <taxon>Thalassiosira</taxon>
    </lineage>
</organism>
<dbReference type="Pfam" id="PF00078">
    <property type="entry name" value="RVT_1"/>
    <property type="match status" value="1"/>
</dbReference>
<dbReference type="PANTHER" id="PTHR37984">
    <property type="entry name" value="PROTEIN CBG26694"/>
    <property type="match status" value="1"/>
</dbReference>
<feature type="compositionally biased region" description="Low complexity" evidence="1">
    <location>
        <begin position="380"/>
        <end position="393"/>
    </location>
</feature>
<feature type="compositionally biased region" description="Basic residues" evidence="1">
    <location>
        <begin position="259"/>
        <end position="275"/>
    </location>
</feature>
<feature type="region of interest" description="Disordered" evidence="1">
    <location>
        <begin position="379"/>
        <end position="416"/>
    </location>
</feature>
<feature type="compositionally biased region" description="Low complexity" evidence="1">
    <location>
        <begin position="325"/>
        <end position="344"/>
    </location>
</feature>
<evidence type="ECO:0000313" key="3">
    <source>
        <dbReference type="EMBL" id="EJK65566.1"/>
    </source>
</evidence>
<protein>
    <recommendedName>
        <fullName evidence="2">Reverse transcriptase domain-containing protein</fullName>
    </recommendedName>
</protein>
<dbReference type="InterPro" id="IPR000477">
    <property type="entry name" value="RT_dom"/>
</dbReference>
<feature type="region of interest" description="Disordered" evidence="1">
    <location>
        <begin position="318"/>
        <end position="355"/>
    </location>
</feature>
<dbReference type="Gene3D" id="3.30.70.270">
    <property type="match status" value="1"/>
</dbReference>
<keyword evidence="4" id="KW-1185">Reference proteome</keyword>
<name>K0SX54_THAOC</name>
<reference evidence="3 4" key="1">
    <citation type="journal article" date="2012" name="Genome Biol.">
        <title>Genome and low-iron response of an oceanic diatom adapted to chronic iron limitation.</title>
        <authorList>
            <person name="Lommer M."/>
            <person name="Specht M."/>
            <person name="Roy A.S."/>
            <person name="Kraemer L."/>
            <person name="Andreson R."/>
            <person name="Gutowska M.A."/>
            <person name="Wolf J."/>
            <person name="Bergner S.V."/>
            <person name="Schilhabel M.B."/>
            <person name="Klostermeier U.C."/>
            <person name="Beiko R.G."/>
            <person name="Rosenstiel P."/>
            <person name="Hippler M."/>
            <person name="Laroche J."/>
        </authorList>
    </citation>
    <scope>NUCLEOTIDE SEQUENCE [LARGE SCALE GENOMIC DNA]</scope>
    <source>
        <strain evidence="3 4">CCMP1005</strain>
    </source>
</reference>
<proteinExistence type="predicted"/>
<dbReference type="InterPro" id="IPR050951">
    <property type="entry name" value="Retrovirus_Pol_polyprotein"/>
</dbReference>
<dbReference type="Gene3D" id="3.10.10.10">
    <property type="entry name" value="HIV Type 1 Reverse Transcriptase, subunit A, domain 1"/>
    <property type="match status" value="1"/>
</dbReference>
<dbReference type="EMBL" id="AGNL01015674">
    <property type="protein sequence ID" value="EJK65566.1"/>
    <property type="molecule type" value="Genomic_DNA"/>
</dbReference>
<sequence>MSDYQQRSPIGYSRESISDAGQDILRNNNAGTKVYVPTVEFGSKHGAEAILLALEEWIRARTHLNTGVAPQDVITVATLWSFILRMVTGAFRERWIALVDAVPVGQQRTVARLRRVVAAAIDANYGITDARSLLLNMLRKIKYYVARGPIADYINRFRELLDYIPRLSGNEQPPNLEGRKRLLIDSLPKEFAGRLDQYQPQGIRSILTDPAITFDIISETLMRFSRFQVPTDQKKSGKRKRDDDGDDASNGGNGDGGKSKKNKNGKSKRDKRRRAEKTGDGGRRNSGNADVCTLGFCNREGKTPNHSNADCKWQQKGLQGPQWWNSNGNDNGNGHRNQRGQVRNPRQGQGQGYRPEARDASFFADVIGNAVAAALGARDQGFQGQGPPQGQNPFQPPAQREVHFADGYGPSQGSGAAFEHMRHYDSRRISSGPVGHIPGMKQAAKAHGHAPEGVARRGFDGPMRREMTEYGDGLGARGSLPLPLGLDSLYCGDVAVPTLGPFDTSLACAELYASTLSNDCELDTNQKFEVYMKEKCGGGINTAIAASYDALISDAELEAYRRGQQPSLPDFETSKPAPDGDLIPCVYAMVATTQGISEPNMLRTLLDSGTFHTLVHIDALPPGVEIHRTEKQNAMQTMAGTFMPMGYVKVKDIRLPEFDRHLAIDGDMCYVFDAPCRYQMIAGRNFLRRAGIDLKFVENHITWMGKSIPMKSSDFAPADYNAVFDDITYWIDEDEMDLNDFYLTEMMPAQYEKADLPKFAAEQTHLSQVQQNDLLVIERTGDSVWGAGTFPTPKKDGTIRVVADLRALNKAIVSRSYNLPIISDIIRKRAGYKFFSKLDISMQYWTFELDDESKDLCTIVTPFGTYRYCRAPMGLKNTPAFAQAQMEKVLRDIEDCDCYIDDIGAWTDAETVQLAWKKHINLLETILTRLEEHNFTVNPLKCEWAVQETDFLGYWLTPHGAKAWSRKVDSIVNMKKPETITDAFSRLPRHTNPNVEATELDILFMESPEVCCRLNPAAAFARLDCDECVEDVNCVFFGDEVMEKLMLNLPTSDEEVLDCFLGLPYVPMQENPLNMRWIADCQNRDNETRRLRNNPSRDFHLKKFGDVEVLVYVANGVNPDNNWKIVLTEETIKPVINWFHEIGGHSGQTRLYAMIDSRYYFGNNTPGALAFGRDMLLDLPFIADWQAVRGNRRLLIDENLRRSNQKRRTFDYQPGQQVLKRRPGILRKLGGPRFDGPFEIVSVHVNGNATIRLSPSVTERATRMSAMQRHLQARTTNQAEIVGTVANESALAVISRASGEQGKFAILHHISTESHASKGGAVSVPTVFSCHGLYEAKVAVWTHQSRWEVLSKSTLPAEIPTLPTILAREGSSEAEEKEGPLERVSSAAFIVVNGRALEELEKHIDSSYDSLLKALVDLASRDLIADFEESNPGETPPKHSGPGPD</sequence>
<feature type="region of interest" description="Disordered" evidence="1">
    <location>
        <begin position="228"/>
        <end position="291"/>
    </location>
</feature>
<dbReference type="PROSITE" id="PS50878">
    <property type="entry name" value="RT_POL"/>
    <property type="match status" value="1"/>
</dbReference>